<evidence type="ECO:0000313" key="1">
    <source>
        <dbReference type="EMBL" id="ELQ40826.1"/>
    </source>
</evidence>
<sequence>MSNLVSYHVVVCFSPFPVMPKVCSHKANGLFNEHLDQQ</sequence>
<accession>A0AA97P2P2</accession>
<reference evidence="1" key="1">
    <citation type="journal article" date="2012" name="PLoS Genet.">
        <title>Comparative analysis of the genomes of two field isolates of the rice blast fungus Magnaporthe oryzae.</title>
        <authorList>
            <person name="Xue M."/>
            <person name="Yang J."/>
            <person name="Li Z."/>
            <person name="Hu S."/>
            <person name="Yao N."/>
            <person name="Dean R.A."/>
            <person name="Zhao W."/>
            <person name="Shen M."/>
            <person name="Zhang H."/>
            <person name="Li C."/>
            <person name="Liu L."/>
            <person name="Cao L."/>
            <person name="Xu X."/>
            <person name="Xing Y."/>
            <person name="Hsiang T."/>
            <person name="Zhang Z."/>
            <person name="Xu J.R."/>
            <person name="Peng Y.L."/>
        </authorList>
    </citation>
    <scope>NUCLEOTIDE SEQUENCE</scope>
    <source>
        <strain evidence="1">Y34</strain>
    </source>
</reference>
<gene>
    <name evidence="1" type="ORF">OOU_Y34scaffold00336g1</name>
</gene>
<protein>
    <submittedName>
        <fullName evidence="1">Uncharacterized protein</fullName>
    </submittedName>
</protein>
<name>A0AA97P2P2_PYRO3</name>
<organism evidence="1">
    <name type="scientific">Pyricularia oryzae (strain Y34)</name>
    <name type="common">Rice blast fungus</name>
    <name type="synonym">Magnaporthe oryzae</name>
    <dbReference type="NCBI Taxonomy" id="1143189"/>
    <lineage>
        <taxon>Eukaryota</taxon>
        <taxon>Fungi</taxon>
        <taxon>Dikarya</taxon>
        <taxon>Ascomycota</taxon>
        <taxon>Pezizomycotina</taxon>
        <taxon>Sordariomycetes</taxon>
        <taxon>Sordariomycetidae</taxon>
        <taxon>Magnaporthales</taxon>
        <taxon>Pyriculariaceae</taxon>
        <taxon>Pyricularia</taxon>
    </lineage>
</organism>
<dbReference type="AlphaFoldDB" id="A0AA97P2P2"/>
<dbReference type="EMBL" id="JH793570">
    <property type="protein sequence ID" value="ELQ40826.1"/>
    <property type="molecule type" value="Genomic_DNA"/>
</dbReference>
<proteinExistence type="predicted"/>
<dbReference type="Proteomes" id="UP000011086">
    <property type="component" value="Unassembled WGS sequence"/>
</dbReference>